<evidence type="ECO:0000313" key="2">
    <source>
        <dbReference type="EMBL" id="NIY73007.1"/>
    </source>
</evidence>
<evidence type="ECO:0000313" key="3">
    <source>
        <dbReference type="Proteomes" id="UP000709466"/>
    </source>
</evidence>
<keyword evidence="1" id="KW-0472">Membrane</keyword>
<keyword evidence="1" id="KW-1133">Transmembrane helix</keyword>
<proteinExistence type="predicted"/>
<evidence type="ECO:0008006" key="4">
    <source>
        <dbReference type="Google" id="ProtNLM"/>
    </source>
</evidence>
<comment type="caution">
    <text evidence="2">The sequence shown here is derived from an EMBL/GenBank/DDBJ whole genome shotgun (WGS) entry which is preliminary data.</text>
</comment>
<feature type="transmembrane region" description="Helical" evidence="1">
    <location>
        <begin position="122"/>
        <end position="144"/>
    </location>
</feature>
<keyword evidence="1" id="KW-0812">Transmembrane</keyword>
<dbReference type="EMBL" id="JAATOP010000007">
    <property type="protein sequence ID" value="NIY73007.1"/>
    <property type="molecule type" value="Genomic_DNA"/>
</dbReference>
<organism evidence="2 3">
    <name type="scientific">Marivivens donghaensis</name>
    <dbReference type="NCBI Taxonomy" id="1699413"/>
    <lineage>
        <taxon>Bacteria</taxon>
        <taxon>Pseudomonadati</taxon>
        <taxon>Pseudomonadota</taxon>
        <taxon>Alphaproteobacteria</taxon>
        <taxon>Rhodobacterales</taxon>
        <taxon>Paracoccaceae</taxon>
        <taxon>Marivivens group</taxon>
        <taxon>Marivivens</taxon>
    </lineage>
</organism>
<dbReference type="RefSeq" id="WP_167638397.1">
    <property type="nucleotide sequence ID" value="NZ_JAATOP010000007.1"/>
</dbReference>
<feature type="transmembrane region" description="Helical" evidence="1">
    <location>
        <begin position="31"/>
        <end position="47"/>
    </location>
</feature>
<protein>
    <recommendedName>
        <fullName evidence="4">Membrane protein YjdF</fullName>
    </recommendedName>
</protein>
<feature type="transmembrane region" description="Helical" evidence="1">
    <location>
        <begin position="59"/>
        <end position="76"/>
    </location>
</feature>
<dbReference type="InterPro" id="IPR014509">
    <property type="entry name" value="YjdF-like"/>
</dbReference>
<accession>A0ABX0W0R3</accession>
<feature type="transmembrane region" description="Helical" evidence="1">
    <location>
        <begin position="88"/>
        <end position="110"/>
    </location>
</feature>
<sequence length="215" mass="24327">MRRPPIIVMILQAILLFECVTAVLSGRPLQVFIPGLTLAISFAPYLFEKAVGIRLPSSFIVAIVVFVFATLFLGEVEDFYNKYWWWDTLLHFSSALSFGVIAFLFIFMLFEGDRYAAPPWAIGLLSACVALSIGAIWEIFEYAMDQFFGTNMQKSGLPDTMKDIIVDTLGAIISGTAGAVYLKGRHAGGIWLVYDSFLRKNRKLYRKFRRRPIDE</sequence>
<keyword evidence="3" id="KW-1185">Reference proteome</keyword>
<reference evidence="2 3" key="1">
    <citation type="submission" date="2020-03" db="EMBL/GenBank/DDBJ databases">
        <title>Bacterial isolates of synthetic phycosphere.</title>
        <authorList>
            <person name="Fu H."/>
            <person name="Moran M.A."/>
        </authorList>
    </citation>
    <scope>NUCLEOTIDE SEQUENCE [LARGE SCALE GENOMIC DNA]</scope>
    <source>
        <strain evidence="2 3">HF1</strain>
    </source>
</reference>
<dbReference type="Proteomes" id="UP000709466">
    <property type="component" value="Unassembled WGS sequence"/>
</dbReference>
<gene>
    <name evidence="2" type="ORF">HCZ30_11255</name>
</gene>
<dbReference type="Pfam" id="PF09997">
    <property type="entry name" value="DUF2238"/>
    <property type="match status" value="1"/>
</dbReference>
<evidence type="ECO:0000256" key="1">
    <source>
        <dbReference type="SAM" id="Phobius"/>
    </source>
</evidence>
<feature type="transmembrane region" description="Helical" evidence="1">
    <location>
        <begin position="164"/>
        <end position="182"/>
    </location>
</feature>
<name>A0ABX0W0R3_9RHOB</name>